<evidence type="ECO:0000313" key="7">
    <source>
        <dbReference type="Proteomes" id="UP000245657"/>
    </source>
</evidence>
<dbReference type="GeneID" id="97550428"/>
<organism evidence="6 7">
    <name type="scientific">Methanospirillum lacunae</name>
    <dbReference type="NCBI Taxonomy" id="668570"/>
    <lineage>
        <taxon>Archaea</taxon>
        <taxon>Methanobacteriati</taxon>
        <taxon>Methanobacteriota</taxon>
        <taxon>Stenosarchaea group</taxon>
        <taxon>Methanomicrobia</taxon>
        <taxon>Methanomicrobiales</taxon>
        <taxon>Methanospirillaceae</taxon>
        <taxon>Methanospirillum</taxon>
    </lineage>
</organism>
<accession>A0A2V2MTB2</accession>
<dbReference type="PROSITE" id="PS51918">
    <property type="entry name" value="RADICAL_SAM"/>
    <property type="match status" value="1"/>
</dbReference>
<dbReference type="SUPFAM" id="SSF102114">
    <property type="entry name" value="Radical SAM enzymes"/>
    <property type="match status" value="1"/>
</dbReference>
<dbReference type="SMART" id="SM00729">
    <property type="entry name" value="Elp3"/>
    <property type="match status" value="1"/>
</dbReference>
<dbReference type="SFLD" id="SFLDS00029">
    <property type="entry name" value="Radical_SAM"/>
    <property type="match status" value="1"/>
</dbReference>
<sequence>MDLNQWVDLKARLLAIGTAQVTGEPIDEYVTRSTAGPGAGGRGSLFFSNGSHRVRLSLADASPVQIKHLGEGRVELTIDGEKFSGVLEHPALHCPRQAYITITPSCIFSCRYCNVPVLKGSRKTLEEIESLVESVYGKIDAISLTSGVLESIEEEEAYAVKVVSRLTRFNVPIGVSIYPTLQTPARLKQAGAAEVKFNLEAATPDLFTAMCPGLSFGSIRDILRESVRLFGRGHVFSNIILGLGESDAEMQDCIDSLCQDGVIPVIRPLNPIAELSEFTRPDAARIELIFRYLEAALKKSGLDPSMALTMCPACMGCDMIPGRE</sequence>
<dbReference type="PANTHER" id="PTHR43726:SF1">
    <property type="entry name" value="BIOTIN SYNTHASE"/>
    <property type="match status" value="1"/>
</dbReference>
<evidence type="ECO:0000256" key="1">
    <source>
        <dbReference type="ARBA" id="ARBA00022691"/>
    </source>
</evidence>
<keyword evidence="3" id="KW-0408">Iron</keyword>
<evidence type="ECO:0000256" key="2">
    <source>
        <dbReference type="ARBA" id="ARBA00022723"/>
    </source>
</evidence>
<keyword evidence="2" id="KW-0479">Metal-binding</keyword>
<dbReference type="OrthoDB" id="15118at2157"/>
<evidence type="ECO:0000256" key="3">
    <source>
        <dbReference type="ARBA" id="ARBA00023004"/>
    </source>
</evidence>
<proteinExistence type="predicted"/>
<comment type="caution">
    <text evidence="6">The sequence shown here is derived from an EMBL/GenBank/DDBJ whole genome shotgun (WGS) entry which is preliminary data.</text>
</comment>
<evidence type="ECO:0000256" key="4">
    <source>
        <dbReference type="ARBA" id="ARBA00023014"/>
    </source>
</evidence>
<protein>
    <submittedName>
        <fullName evidence="6">Radical SAM protein</fullName>
    </submittedName>
</protein>
<dbReference type="GO" id="GO:0046872">
    <property type="term" value="F:metal ion binding"/>
    <property type="evidence" value="ECO:0007669"/>
    <property type="project" value="UniProtKB-KW"/>
</dbReference>
<dbReference type="InterPro" id="IPR013785">
    <property type="entry name" value="Aldolase_TIM"/>
</dbReference>
<keyword evidence="7" id="KW-1185">Reference proteome</keyword>
<dbReference type="Proteomes" id="UP000245657">
    <property type="component" value="Unassembled WGS sequence"/>
</dbReference>
<dbReference type="GO" id="GO:0051536">
    <property type="term" value="F:iron-sulfur cluster binding"/>
    <property type="evidence" value="ECO:0007669"/>
    <property type="project" value="UniProtKB-KW"/>
</dbReference>
<feature type="domain" description="Radical SAM core" evidence="5">
    <location>
        <begin position="92"/>
        <end position="303"/>
    </location>
</feature>
<name>A0A2V2MTB2_9EURY</name>
<gene>
    <name evidence="6" type="ORF">DK846_11250</name>
</gene>
<dbReference type="PANTHER" id="PTHR43726">
    <property type="entry name" value="3-METHYLORNITHINE SYNTHASE"/>
    <property type="match status" value="1"/>
</dbReference>
<dbReference type="Gene3D" id="3.20.20.70">
    <property type="entry name" value="Aldolase class I"/>
    <property type="match status" value="1"/>
</dbReference>
<reference evidence="6 7" key="1">
    <citation type="submission" date="2018-05" db="EMBL/GenBank/DDBJ databases">
        <title>Draft genome of Methanospirillum lacunae Ki8-1.</title>
        <authorList>
            <person name="Dueholm M.S."/>
            <person name="Nielsen P.H."/>
            <person name="Bakmann L.F."/>
            <person name="Otzen D.E."/>
        </authorList>
    </citation>
    <scope>NUCLEOTIDE SEQUENCE [LARGE SCALE GENOMIC DNA]</scope>
    <source>
        <strain evidence="6 7">Ki8-1</strain>
    </source>
</reference>
<dbReference type="InterPro" id="IPR006638">
    <property type="entry name" value="Elp3/MiaA/NifB-like_rSAM"/>
</dbReference>
<dbReference type="RefSeq" id="WP_109969052.1">
    <property type="nucleotide sequence ID" value="NZ_CP176093.1"/>
</dbReference>
<keyword evidence="4" id="KW-0411">Iron-sulfur</keyword>
<dbReference type="Pfam" id="PF04055">
    <property type="entry name" value="Radical_SAM"/>
    <property type="match status" value="1"/>
</dbReference>
<dbReference type="InterPro" id="IPR058240">
    <property type="entry name" value="rSAM_sf"/>
</dbReference>
<dbReference type="EMBL" id="QGMY01000008">
    <property type="protein sequence ID" value="PWR71434.1"/>
    <property type="molecule type" value="Genomic_DNA"/>
</dbReference>
<dbReference type="InterPro" id="IPR007197">
    <property type="entry name" value="rSAM"/>
</dbReference>
<dbReference type="AlphaFoldDB" id="A0A2V2MTB2"/>
<keyword evidence="1" id="KW-0949">S-adenosyl-L-methionine</keyword>
<dbReference type="GO" id="GO:0016740">
    <property type="term" value="F:transferase activity"/>
    <property type="evidence" value="ECO:0007669"/>
    <property type="project" value="TreeGrafter"/>
</dbReference>
<evidence type="ECO:0000313" key="6">
    <source>
        <dbReference type="EMBL" id="PWR71434.1"/>
    </source>
</evidence>
<evidence type="ECO:0000259" key="5">
    <source>
        <dbReference type="PROSITE" id="PS51918"/>
    </source>
</evidence>
<dbReference type="InterPro" id="IPR034422">
    <property type="entry name" value="HydE/PylB-like"/>
</dbReference>